<protein>
    <submittedName>
        <fullName evidence="3">T9SS type A sorting domain-containing protein</fullName>
    </submittedName>
</protein>
<dbReference type="SUPFAM" id="SSF49265">
    <property type="entry name" value="Fibronectin type III"/>
    <property type="match status" value="1"/>
</dbReference>
<evidence type="ECO:0000259" key="2">
    <source>
        <dbReference type="PROSITE" id="PS50853"/>
    </source>
</evidence>
<gene>
    <name evidence="3" type="ORF">G4D72_07715</name>
</gene>
<keyword evidence="1" id="KW-0732">Signal</keyword>
<dbReference type="Proteomes" id="UP000800984">
    <property type="component" value="Unassembled WGS sequence"/>
</dbReference>
<dbReference type="NCBIfam" id="NF038128">
    <property type="entry name" value="choice_anch_J"/>
    <property type="match status" value="2"/>
</dbReference>
<dbReference type="Gene3D" id="2.60.40.10">
    <property type="entry name" value="Immunoglobulins"/>
    <property type="match status" value="1"/>
</dbReference>
<dbReference type="Gene3D" id="2.60.120.260">
    <property type="entry name" value="Galactose-binding domain-like"/>
    <property type="match status" value="1"/>
</dbReference>
<dbReference type="Pfam" id="PF18962">
    <property type="entry name" value="Por_Secre_tail"/>
    <property type="match status" value="1"/>
</dbReference>
<dbReference type="InterPro" id="IPR036116">
    <property type="entry name" value="FN3_sf"/>
</dbReference>
<dbReference type="NCBIfam" id="TIGR04183">
    <property type="entry name" value="Por_Secre_tail"/>
    <property type="match status" value="1"/>
</dbReference>
<dbReference type="EMBL" id="JAAJBT010000004">
    <property type="protein sequence ID" value="NHM01994.1"/>
    <property type="molecule type" value="Genomic_DNA"/>
</dbReference>
<dbReference type="InterPro" id="IPR013783">
    <property type="entry name" value="Ig-like_fold"/>
</dbReference>
<dbReference type="RefSeq" id="WP_166077089.1">
    <property type="nucleotide sequence ID" value="NZ_JAAJBT010000004.1"/>
</dbReference>
<dbReference type="PROSITE" id="PS50853">
    <property type="entry name" value="FN3"/>
    <property type="match status" value="1"/>
</dbReference>
<organism evidence="3 4">
    <name type="scientific">Flavobacterium difficile</name>
    <dbReference type="NCBI Taxonomy" id="2709659"/>
    <lineage>
        <taxon>Bacteria</taxon>
        <taxon>Pseudomonadati</taxon>
        <taxon>Bacteroidota</taxon>
        <taxon>Flavobacteriia</taxon>
        <taxon>Flavobacteriales</taxon>
        <taxon>Flavobacteriaceae</taxon>
        <taxon>Flavobacterium</taxon>
    </lineage>
</organism>
<evidence type="ECO:0000313" key="3">
    <source>
        <dbReference type="EMBL" id="NHM01994.1"/>
    </source>
</evidence>
<sequence>MKKKLLTFGVLFSTLIGTSQTLLREDFEGSTFPPTGWTVENTHPNTLYNWSRSVGNPAATGNGSAIVNWVAATQDEKLISPSFSSVGLTNCYVNFTAIVGFEYMVTIPAGDLRCQVSTDNGVTWTTIWVEENEPTFTDYQPLYKNIQLGAPFLGQSNVKIRFQYEANDADLIRIDDISVTACPGVVGAKSSLITENTATLSWNSTASQFDLQYGPLGFALGSGTIVSGLTSPSANITGLTAGTAYSFYVKSKCGTTTENAWDGPYVFTTVTTQPTAPNYSYGFESLNLPQAGWSTFTAATAANTTSGFWGIAANVPAGFAVDGVNIALASSSTNTASNSWLFSRGITLAAGQQITINYSHRLNRAAGTTSVNNLALSIGTAANVASQTTTLTPSFSVTSTAAYVQNTATFTATTAGVYYLGFNHTCPQHTTAQRSSVLLDNVTVTSALSVDSFLTSNFNIYPNPVFDILKIENTNNLKINKIVISDINGRVIQENVSNFEAIDLTKINSGIYLLSLETENGNFTKKIVKE</sequence>
<dbReference type="InterPro" id="IPR026444">
    <property type="entry name" value="Secre_tail"/>
</dbReference>
<keyword evidence="4" id="KW-1185">Reference proteome</keyword>
<accession>A0ABX0I835</accession>
<dbReference type="InterPro" id="IPR003961">
    <property type="entry name" value="FN3_dom"/>
</dbReference>
<evidence type="ECO:0000256" key="1">
    <source>
        <dbReference type="ARBA" id="ARBA00022729"/>
    </source>
</evidence>
<evidence type="ECO:0000313" key="4">
    <source>
        <dbReference type="Proteomes" id="UP000800984"/>
    </source>
</evidence>
<name>A0ABX0I835_9FLAO</name>
<comment type="caution">
    <text evidence="3">The sequence shown here is derived from an EMBL/GenBank/DDBJ whole genome shotgun (WGS) entry which is preliminary data.</text>
</comment>
<dbReference type="CDD" id="cd00063">
    <property type="entry name" value="FN3"/>
    <property type="match status" value="1"/>
</dbReference>
<reference evidence="3 4" key="1">
    <citation type="submission" date="2020-02" db="EMBL/GenBank/DDBJ databases">
        <authorList>
            <person name="Chen W.-M."/>
        </authorList>
    </citation>
    <scope>NUCLEOTIDE SEQUENCE [LARGE SCALE GENOMIC DNA]</scope>
    <source>
        <strain evidence="3 4">KDG-16</strain>
    </source>
</reference>
<feature type="domain" description="Fibronectin type-III" evidence="2">
    <location>
        <begin position="182"/>
        <end position="275"/>
    </location>
</feature>
<proteinExistence type="predicted"/>